<dbReference type="Pfam" id="PF00988">
    <property type="entry name" value="CPSase_sm_chain"/>
    <property type="match status" value="1"/>
</dbReference>
<sequence length="361" mass="39510">MQMTERYLILSDGTAYKGQAFGSPATTSGTIVFNTSVTGYQEIITDPIYHNQIIVFTTPTIGAVGVNHESYESILPTAKGVVVREVAEVSTNRQRSLSLDQFLRVHNIPGISGIDTRQLVRKLRTHNGLNASIVDVADEHAFDQLNAIVLTNQQVSQVATPRPYANPGMGHNIVVMDFGLKSGILRELAVRDANVTVVPYTTTADDILNLDPDGIILSSGPGDPRDLGKDILTTIKTLETRVPLLGIGLGHELFALANGATIQRLPVAHQGMNHPIREIITNQIMYAAQAEEYGVDRDSINRDQLLITHIDLIDGSIQGLRHRDYPAFSVQFFPDAAPGPWEATQVFDDFIELTGIRGEQH</sequence>
<evidence type="ECO:0000313" key="11">
    <source>
        <dbReference type="Proteomes" id="UP000051999"/>
    </source>
</evidence>
<dbReference type="Pfam" id="PF00117">
    <property type="entry name" value="GATase"/>
    <property type="match status" value="1"/>
</dbReference>
<evidence type="ECO:0000256" key="4">
    <source>
        <dbReference type="ARBA" id="ARBA00022741"/>
    </source>
</evidence>
<keyword evidence="8" id="KW-0028">Amino-acid biosynthesis</keyword>
<keyword evidence="4 8" id="KW-0547">Nucleotide-binding</keyword>
<evidence type="ECO:0000256" key="2">
    <source>
        <dbReference type="ARBA" id="ARBA00007800"/>
    </source>
</evidence>
<dbReference type="UniPathway" id="UPA00068">
    <property type="reaction ID" value="UER00171"/>
</dbReference>
<feature type="binding site" evidence="8">
    <location>
        <position position="249"/>
    </location>
    <ligand>
        <name>L-glutamine</name>
        <dbReference type="ChEBI" id="CHEBI:58359"/>
    </ligand>
</feature>
<comment type="catalytic activity">
    <reaction evidence="8">
        <text>L-glutamine + H2O = L-glutamate + NH4(+)</text>
        <dbReference type="Rhea" id="RHEA:15889"/>
        <dbReference type="ChEBI" id="CHEBI:15377"/>
        <dbReference type="ChEBI" id="CHEBI:28938"/>
        <dbReference type="ChEBI" id="CHEBI:29985"/>
        <dbReference type="ChEBI" id="CHEBI:58359"/>
    </reaction>
</comment>
<dbReference type="GO" id="GO:0005524">
    <property type="term" value="F:ATP binding"/>
    <property type="evidence" value="ECO:0007669"/>
    <property type="project" value="UniProtKB-UniRule"/>
</dbReference>
<comment type="pathway">
    <text evidence="1 8">Amino-acid biosynthesis; L-arginine biosynthesis; carbamoyl phosphate from bicarbonate: step 1/1.</text>
</comment>
<gene>
    <name evidence="8" type="primary">carA</name>
    <name evidence="10" type="ORF">FD35_GL000271</name>
</gene>
<organism evidence="10 11">
    <name type="scientific">Furfurilactobacillus rossiae DSM 15814</name>
    <dbReference type="NCBI Taxonomy" id="1114972"/>
    <lineage>
        <taxon>Bacteria</taxon>
        <taxon>Bacillati</taxon>
        <taxon>Bacillota</taxon>
        <taxon>Bacilli</taxon>
        <taxon>Lactobacillales</taxon>
        <taxon>Lactobacillaceae</taxon>
        <taxon>Furfurilactobacillus</taxon>
    </lineage>
</organism>
<dbReference type="NCBIfam" id="TIGR01368">
    <property type="entry name" value="CPSaseIIsmall"/>
    <property type="match status" value="1"/>
</dbReference>
<dbReference type="Gene3D" id="3.40.50.880">
    <property type="match status" value="1"/>
</dbReference>
<dbReference type="UniPathway" id="UPA00070">
    <property type="reaction ID" value="UER00115"/>
</dbReference>
<feature type="active site" evidence="8">
    <location>
        <position position="335"/>
    </location>
</feature>
<comment type="function">
    <text evidence="8">Small subunit of the glutamine-dependent carbamoyl phosphate synthetase (CPSase). CPSase catalyzes the formation of carbamoyl phosphate from the ammonia moiety of glutamine, carbonate, and phosphate donated by ATP, constituting the first step of 2 biosynthetic pathways, one leading to arginine and/or urea and the other to pyrimidine nucleotides. The small subunit (glutamine amidotransferase) binds and cleaves glutamine to supply the large subunit with the substrate ammonia.</text>
</comment>
<dbReference type="PANTHER" id="PTHR43418">
    <property type="entry name" value="MULTIFUNCTIONAL TRYPTOPHAN BIOSYNTHESIS PROTEIN-RELATED"/>
    <property type="match status" value="1"/>
</dbReference>
<dbReference type="GO" id="GO:0006541">
    <property type="term" value="P:glutamine metabolic process"/>
    <property type="evidence" value="ECO:0007669"/>
    <property type="project" value="InterPro"/>
</dbReference>
<feature type="binding site" evidence="8">
    <location>
        <position position="293"/>
    </location>
    <ligand>
        <name>L-glutamine</name>
        <dbReference type="ChEBI" id="CHEBI:58359"/>
    </ligand>
</feature>
<feature type="binding site" evidence="8">
    <location>
        <position position="222"/>
    </location>
    <ligand>
        <name>L-glutamine</name>
        <dbReference type="ChEBI" id="CHEBI:58359"/>
    </ligand>
</feature>
<evidence type="ECO:0000256" key="7">
    <source>
        <dbReference type="ARBA" id="ARBA00048816"/>
    </source>
</evidence>
<evidence type="ECO:0000259" key="9">
    <source>
        <dbReference type="SMART" id="SM01097"/>
    </source>
</evidence>
<dbReference type="PRINTS" id="PR00099">
    <property type="entry name" value="CPSGATASE"/>
</dbReference>
<dbReference type="HAMAP" id="MF_01209">
    <property type="entry name" value="CPSase_S_chain"/>
    <property type="match status" value="1"/>
</dbReference>
<evidence type="ECO:0000256" key="5">
    <source>
        <dbReference type="ARBA" id="ARBA00022840"/>
    </source>
</evidence>
<dbReference type="NCBIfam" id="NF009475">
    <property type="entry name" value="PRK12838.1"/>
    <property type="match status" value="1"/>
</dbReference>
<comment type="subunit">
    <text evidence="8">Composed of two chains; the small (or glutamine) chain promotes the hydrolysis of glutamine to ammonia, which is used by the large (or ammonia) chain to synthesize carbamoyl phosphate. Tetramer of heterodimers (alpha,beta)4.</text>
</comment>
<dbReference type="AlphaFoldDB" id="A0A0R1RJV1"/>
<keyword evidence="8" id="KW-0665">Pyrimidine biosynthesis</keyword>
<comment type="caution">
    <text evidence="8">Lacks conserved residue(s) required for the propagation of feature annotation.</text>
</comment>
<dbReference type="eggNOG" id="COG0505">
    <property type="taxonomic scope" value="Bacteria"/>
</dbReference>
<comment type="catalytic activity">
    <reaction evidence="7 8">
        <text>hydrogencarbonate + L-glutamine + 2 ATP + H2O = carbamoyl phosphate + L-glutamate + 2 ADP + phosphate + 2 H(+)</text>
        <dbReference type="Rhea" id="RHEA:18633"/>
        <dbReference type="ChEBI" id="CHEBI:15377"/>
        <dbReference type="ChEBI" id="CHEBI:15378"/>
        <dbReference type="ChEBI" id="CHEBI:17544"/>
        <dbReference type="ChEBI" id="CHEBI:29985"/>
        <dbReference type="ChEBI" id="CHEBI:30616"/>
        <dbReference type="ChEBI" id="CHEBI:43474"/>
        <dbReference type="ChEBI" id="CHEBI:58228"/>
        <dbReference type="ChEBI" id="CHEBI:58359"/>
        <dbReference type="ChEBI" id="CHEBI:456216"/>
        <dbReference type="EC" id="6.3.5.5"/>
    </reaction>
</comment>
<dbReference type="InterPro" id="IPR036480">
    <property type="entry name" value="CarbP_synth_ssu_N_sf"/>
</dbReference>
<dbReference type="SUPFAM" id="SSF52317">
    <property type="entry name" value="Class I glutamine amidotransferase-like"/>
    <property type="match status" value="1"/>
</dbReference>
<comment type="similarity">
    <text evidence="2 8">Belongs to the CarA family.</text>
</comment>
<keyword evidence="11" id="KW-1185">Reference proteome</keyword>
<dbReference type="SUPFAM" id="SSF52021">
    <property type="entry name" value="Carbamoyl phosphate synthetase, small subunit N-terminal domain"/>
    <property type="match status" value="1"/>
</dbReference>
<keyword evidence="3 8" id="KW-0436">Ligase</keyword>
<dbReference type="EMBL" id="AZFF01000001">
    <property type="protein sequence ID" value="KRL57261.1"/>
    <property type="molecule type" value="Genomic_DNA"/>
</dbReference>
<dbReference type="GO" id="GO:0004088">
    <property type="term" value="F:carbamoyl-phosphate synthase (glutamine-hydrolyzing) activity"/>
    <property type="evidence" value="ECO:0007669"/>
    <property type="project" value="UniProtKB-UniRule"/>
</dbReference>
<proteinExistence type="inferred from homology"/>
<evidence type="ECO:0000256" key="6">
    <source>
        <dbReference type="ARBA" id="ARBA00022962"/>
    </source>
</evidence>
<name>A0A0R1RJV1_9LACO</name>
<feature type="binding site" evidence="8">
    <location>
        <position position="220"/>
    </location>
    <ligand>
        <name>L-glutamine</name>
        <dbReference type="ChEBI" id="CHEBI:58359"/>
    </ligand>
</feature>
<dbReference type="GO" id="GO:0006207">
    <property type="term" value="P:'de novo' pyrimidine nucleobase biosynthetic process"/>
    <property type="evidence" value="ECO:0007669"/>
    <property type="project" value="InterPro"/>
</dbReference>
<dbReference type="Proteomes" id="UP000051999">
    <property type="component" value="Unassembled WGS sequence"/>
</dbReference>
<dbReference type="PROSITE" id="PS51273">
    <property type="entry name" value="GATASE_TYPE_1"/>
    <property type="match status" value="1"/>
</dbReference>
<dbReference type="InterPro" id="IPR017926">
    <property type="entry name" value="GATASE"/>
</dbReference>
<dbReference type="InterPro" id="IPR006274">
    <property type="entry name" value="CarbamoylP_synth_ssu"/>
</dbReference>
<evidence type="ECO:0000256" key="1">
    <source>
        <dbReference type="ARBA" id="ARBA00005077"/>
    </source>
</evidence>
<keyword evidence="5 8" id="KW-0067">ATP-binding</keyword>
<reference evidence="10 11" key="1">
    <citation type="journal article" date="2015" name="Genome Announc.">
        <title>Expanding the biotechnology potential of lactobacilli through comparative genomics of 213 strains and associated genera.</title>
        <authorList>
            <person name="Sun Z."/>
            <person name="Harris H.M."/>
            <person name="McCann A."/>
            <person name="Guo C."/>
            <person name="Argimon S."/>
            <person name="Zhang W."/>
            <person name="Yang X."/>
            <person name="Jeffery I.B."/>
            <person name="Cooney J.C."/>
            <person name="Kagawa T.F."/>
            <person name="Liu W."/>
            <person name="Song Y."/>
            <person name="Salvetti E."/>
            <person name="Wrobel A."/>
            <person name="Rasinkangas P."/>
            <person name="Parkhill J."/>
            <person name="Rea M.C."/>
            <person name="O'Sullivan O."/>
            <person name="Ritari J."/>
            <person name="Douillard F.P."/>
            <person name="Paul Ross R."/>
            <person name="Yang R."/>
            <person name="Briner A.E."/>
            <person name="Felis G.E."/>
            <person name="de Vos W.M."/>
            <person name="Barrangou R."/>
            <person name="Klaenhammer T.R."/>
            <person name="Caufield P.W."/>
            <person name="Cui Y."/>
            <person name="Zhang H."/>
            <person name="O'Toole P.W."/>
        </authorList>
    </citation>
    <scope>NUCLEOTIDE SEQUENCE [LARGE SCALE GENOMIC DNA]</scope>
    <source>
        <strain evidence="10 11">DSM 15814</strain>
    </source>
</reference>
<dbReference type="EC" id="6.3.5.5" evidence="8"/>
<dbReference type="PANTHER" id="PTHR43418:SF7">
    <property type="entry name" value="CARBAMOYL-PHOSPHATE SYNTHASE SMALL CHAIN"/>
    <property type="match status" value="1"/>
</dbReference>
<dbReference type="InterPro" id="IPR035686">
    <property type="entry name" value="CPSase_GATase1"/>
</dbReference>
<dbReference type="GO" id="GO:0004359">
    <property type="term" value="F:glutaminase activity"/>
    <property type="evidence" value="ECO:0007669"/>
    <property type="project" value="RHEA"/>
</dbReference>
<evidence type="ECO:0000256" key="8">
    <source>
        <dbReference type="HAMAP-Rule" id="MF_01209"/>
    </source>
</evidence>
<feature type="domain" description="Carbamoyl-phosphate synthase small subunit N-terminal" evidence="9">
    <location>
        <begin position="4"/>
        <end position="134"/>
    </location>
</feature>
<dbReference type="PRINTS" id="PR00096">
    <property type="entry name" value="GATASE"/>
</dbReference>
<keyword evidence="6 8" id="KW-0315">Glutamine amidotransferase</keyword>
<dbReference type="Gene3D" id="3.50.30.20">
    <property type="entry name" value="Carbamoyl-phosphate synthase small subunit, N-terminal domain"/>
    <property type="match status" value="1"/>
</dbReference>
<dbReference type="InterPro" id="IPR002474">
    <property type="entry name" value="CarbamoylP_synth_ssu_N"/>
</dbReference>
<comment type="pathway">
    <text evidence="8">Pyrimidine metabolism; UMP biosynthesis via de novo pathway; (S)-dihydroorotate from bicarbonate: step 1/3.</text>
</comment>
<dbReference type="GO" id="GO:0006526">
    <property type="term" value="P:L-arginine biosynthetic process"/>
    <property type="evidence" value="ECO:0007669"/>
    <property type="project" value="UniProtKB-UniRule"/>
</dbReference>
<dbReference type="PATRIC" id="fig|1114972.6.peg.270"/>
<dbReference type="GO" id="GO:0044205">
    <property type="term" value="P:'de novo' UMP biosynthetic process"/>
    <property type="evidence" value="ECO:0007669"/>
    <property type="project" value="UniProtKB-UniRule"/>
</dbReference>
<dbReference type="InterPro" id="IPR029062">
    <property type="entry name" value="Class_I_gatase-like"/>
</dbReference>
<evidence type="ECO:0000256" key="3">
    <source>
        <dbReference type="ARBA" id="ARBA00022598"/>
    </source>
</evidence>
<dbReference type="STRING" id="1114972.FD35_GL000271"/>
<accession>A0A0R1RJV1</accession>
<feature type="region of interest" description="CPSase" evidence="8">
    <location>
        <begin position="1"/>
        <end position="171"/>
    </location>
</feature>
<protein>
    <recommendedName>
        <fullName evidence="8">Carbamoyl phosphate synthase small chain</fullName>
        <ecNumber evidence="8">6.3.5.5</ecNumber>
    </recommendedName>
    <alternativeName>
        <fullName evidence="8">Carbamoyl phosphate synthetase glutamine chain</fullName>
    </alternativeName>
</protein>
<evidence type="ECO:0000313" key="10">
    <source>
        <dbReference type="EMBL" id="KRL57261.1"/>
    </source>
</evidence>
<dbReference type="CDD" id="cd01744">
    <property type="entry name" value="GATase1_CPSase"/>
    <property type="match status" value="1"/>
</dbReference>
<comment type="caution">
    <text evidence="10">The sequence shown here is derived from an EMBL/GenBank/DDBJ whole genome shotgun (WGS) entry which is preliminary data.</text>
</comment>
<dbReference type="SMART" id="SM01097">
    <property type="entry name" value="CPSase_sm_chain"/>
    <property type="match status" value="1"/>
</dbReference>
<dbReference type="InterPro" id="IPR050472">
    <property type="entry name" value="Anth_synth/Amidotransfase"/>
</dbReference>
<keyword evidence="8" id="KW-0055">Arginine biosynthesis</keyword>